<keyword evidence="4 8" id="KW-0460">Magnesium</keyword>
<dbReference type="GO" id="GO:0030154">
    <property type="term" value="P:cell differentiation"/>
    <property type="evidence" value="ECO:0007669"/>
    <property type="project" value="TreeGrafter"/>
</dbReference>
<accession>A0A075ATC6</accession>
<dbReference type="InterPro" id="IPR038102">
    <property type="entry name" value="EYA_dom_sf"/>
</dbReference>
<reference evidence="10" key="3">
    <citation type="submission" date="2018-08" db="EMBL/GenBank/DDBJ databases">
        <title>Leveraging single-cell genomics to expand the Fungal Tree of Life.</title>
        <authorList>
            <consortium name="DOE Joint Genome Institute"/>
            <person name="Ahrendt S.R."/>
            <person name="Quandt C.A."/>
            <person name="Ciobanu D."/>
            <person name="Clum A."/>
            <person name="Salamov A."/>
            <person name="Andreopoulos B."/>
            <person name="Cheng J.-F."/>
            <person name="Woyke T."/>
            <person name="Pelin A."/>
            <person name="Henrissat B."/>
            <person name="Reynolds N."/>
            <person name="Benny G.L."/>
            <person name="Smith M.E."/>
            <person name="James T.Y."/>
            <person name="Grigoriev I.V."/>
        </authorList>
    </citation>
    <scope>NUCLEOTIDE SEQUENCE</scope>
    <source>
        <strain evidence="10">CSF55</strain>
    </source>
</reference>
<evidence type="ECO:0000256" key="6">
    <source>
        <dbReference type="ARBA" id="ARBA00051722"/>
    </source>
</evidence>
<dbReference type="InterPro" id="IPR028472">
    <property type="entry name" value="EYA"/>
</dbReference>
<dbReference type="EMBL" id="ML005418">
    <property type="protein sequence ID" value="RKP18583.1"/>
    <property type="molecule type" value="Genomic_DNA"/>
</dbReference>
<evidence type="ECO:0000256" key="2">
    <source>
        <dbReference type="ARBA" id="ARBA00013064"/>
    </source>
</evidence>
<comment type="cofactor">
    <cofactor evidence="8">
        <name>Mg(2+)</name>
        <dbReference type="ChEBI" id="CHEBI:18420"/>
    </cofactor>
    <text evidence="8">Binds 1 Mg(2+) ion per subunit.</text>
</comment>
<dbReference type="Gene3D" id="3.40.50.12350">
    <property type="match status" value="1"/>
</dbReference>
<evidence type="ECO:0000256" key="8">
    <source>
        <dbReference type="PIRSR" id="PIRSR628472-2"/>
    </source>
</evidence>
<dbReference type="OrthoDB" id="21266at2759"/>
<evidence type="ECO:0000256" key="4">
    <source>
        <dbReference type="ARBA" id="ARBA00022842"/>
    </source>
</evidence>
<keyword evidence="3" id="KW-0378">Hydrolase</keyword>
<evidence type="ECO:0000256" key="1">
    <source>
        <dbReference type="ARBA" id="ARBA00010501"/>
    </source>
</evidence>
<reference evidence="9 11" key="1">
    <citation type="journal article" date="2013" name="Curr. Biol.">
        <title>Shared signatures of parasitism and phylogenomics unite Cryptomycota and microsporidia.</title>
        <authorList>
            <person name="James T.Y."/>
            <person name="Pelin A."/>
            <person name="Bonen L."/>
            <person name="Ahrendt S."/>
            <person name="Sain D."/>
            <person name="Corradi N."/>
            <person name="Stajich J.E."/>
        </authorList>
    </citation>
    <scope>NUCLEOTIDE SEQUENCE [LARGE SCALE GENOMIC DNA]</scope>
    <source>
        <strain evidence="9">CSF55</strain>
        <strain evidence="9">CSF55</strain>
    </source>
</reference>
<evidence type="ECO:0000313" key="12">
    <source>
        <dbReference type="Proteomes" id="UP000281549"/>
    </source>
</evidence>
<dbReference type="SFLD" id="SFLDS00003">
    <property type="entry name" value="Haloacid_Dehalogenase"/>
    <property type="match status" value="1"/>
</dbReference>
<evidence type="ECO:0000313" key="11">
    <source>
        <dbReference type="Proteomes" id="UP000030755"/>
    </source>
</evidence>
<evidence type="ECO:0000256" key="7">
    <source>
        <dbReference type="PIRSR" id="PIRSR628472-1"/>
    </source>
</evidence>
<evidence type="ECO:0000256" key="3">
    <source>
        <dbReference type="ARBA" id="ARBA00022801"/>
    </source>
</evidence>
<dbReference type="GO" id="GO:2001240">
    <property type="term" value="P:negative regulation of extrinsic apoptotic signaling pathway in absence of ligand"/>
    <property type="evidence" value="ECO:0007669"/>
    <property type="project" value="TreeGrafter"/>
</dbReference>
<keyword evidence="11" id="KW-1185">Reference proteome</keyword>
<name>A0A075ATC6_ROZAC</name>
<dbReference type="PANTHER" id="PTHR10190">
    <property type="entry name" value="EYES ABSENT"/>
    <property type="match status" value="1"/>
</dbReference>
<keyword evidence="8" id="KW-0479">Metal-binding</keyword>
<dbReference type="GO" id="GO:0005634">
    <property type="term" value="C:nucleus"/>
    <property type="evidence" value="ECO:0007669"/>
    <property type="project" value="TreeGrafter"/>
</dbReference>
<dbReference type="EC" id="3.1.3.48" evidence="2"/>
<reference evidence="12" key="2">
    <citation type="journal article" date="2018" name="Nat. Microbiol.">
        <title>Leveraging single-cell genomics to expand the fungal tree of life.</title>
        <authorList>
            <person name="Ahrendt S.R."/>
            <person name="Quandt C.A."/>
            <person name="Ciobanu D."/>
            <person name="Clum A."/>
            <person name="Salamov A."/>
            <person name="Andreopoulos B."/>
            <person name="Cheng J.F."/>
            <person name="Woyke T."/>
            <person name="Pelin A."/>
            <person name="Henrissat B."/>
            <person name="Reynolds N.K."/>
            <person name="Benny G.L."/>
            <person name="Smith M.E."/>
            <person name="James T.Y."/>
            <person name="Grigoriev I.V."/>
        </authorList>
    </citation>
    <scope>NUCLEOTIDE SEQUENCE [LARGE SCALE GENOMIC DNA]</scope>
    <source>
        <strain evidence="12">CSF55</strain>
    </source>
</reference>
<dbReference type="Proteomes" id="UP000281549">
    <property type="component" value="Unassembled WGS sequence"/>
</dbReference>
<dbReference type="EMBL" id="KE561209">
    <property type="protein sequence ID" value="EPZ31782.1"/>
    <property type="molecule type" value="Genomic_DNA"/>
</dbReference>
<evidence type="ECO:0000256" key="5">
    <source>
        <dbReference type="ARBA" id="ARBA00022912"/>
    </source>
</evidence>
<organism evidence="9 11">
    <name type="scientific">Rozella allomycis (strain CSF55)</name>
    <dbReference type="NCBI Taxonomy" id="988480"/>
    <lineage>
        <taxon>Eukaryota</taxon>
        <taxon>Fungi</taxon>
        <taxon>Fungi incertae sedis</taxon>
        <taxon>Cryptomycota</taxon>
        <taxon>Cryptomycota incertae sedis</taxon>
        <taxon>Rozella</taxon>
    </lineage>
</organism>
<dbReference type="STRING" id="988480.A0A075ATC6"/>
<dbReference type="HOGENOM" id="CLU_627236_0_0_1"/>
<feature type="active site" description="Nucleophile" evidence="7">
    <location>
        <position position="190"/>
    </location>
</feature>
<feature type="binding site" evidence="8">
    <location>
        <position position="410"/>
    </location>
    <ligand>
        <name>Mg(2+)</name>
        <dbReference type="ChEBI" id="CHEBI:18420"/>
    </ligand>
</feature>
<feature type="active site" description="Proton donor" evidence="7">
    <location>
        <position position="192"/>
    </location>
</feature>
<dbReference type="Proteomes" id="UP000030755">
    <property type="component" value="Unassembled WGS sequence"/>
</dbReference>
<proteinExistence type="inferred from homology"/>
<dbReference type="PANTHER" id="PTHR10190:SF16">
    <property type="entry name" value="DEVELOPMENTAL PROTEIN EYES ABSENT"/>
    <property type="match status" value="1"/>
</dbReference>
<comment type="catalytic activity">
    <reaction evidence="6">
        <text>O-phospho-L-tyrosyl-[protein] + H2O = L-tyrosyl-[protein] + phosphate</text>
        <dbReference type="Rhea" id="RHEA:10684"/>
        <dbReference type="Rhea" id="RHEA-COMP:10136"/>
        <dbReference type="Rhea" id="RHEA-COMP:20101"/>
        <dbReference type="ChEBI" id="CHEBI:15377"/>
        <dbReference type="ChEBI" id="CHEBI:43474"/>
        <dbReference type="ChEBI" id="CHEBI:46858"/>
        <dbReference type="ChEBI" id="CHEBI:61978"/>
        <dbReference type="EC" id="3.1.3.48"/>
    </reaction>
</comment>
<keyword evidence="5" id="KW-0904">Protein phosphatase</keyword>
<dbReference type="GO" id="GO:0045739">
    <property type="term" value="P:positive regulation of DNA repair"/>
    <property type="evidence" value="ECO:0007669"/>
    <property type="project" value="TreeGrafter"/>
</dbReference>
<dbReference type="SFLD" id="SFLDG01129">
    <property type="entry name" value="C1.5:_HAD__Beta-PGM__Phosphata"/>
    <property type="match status" value="1"/>
</dbReference>
<feature type="binding site" evidence="8">
    <location>
        <position position="192"/>
    </location>
    <ligand>
        <name>Mg(2+)</name>
        <dbReference type="ChEBI" id="CHEBI:18420"/>
    </ligand>
</feature>
<evidence type="ECO:0000313" key="9">
    <source>
        <dbReference type="EMBL" id="EPZ31782.1"/>
    </source>
</evidence>
<feature type="binding site" evidence="8">
    <location>
        <position position="190"/>
    </location>
    <ligand>
        <name>Mg(2+)</name>
        <dbReference type="ChEBI" id="CHEBI:18420"/>
    </ligand>
</feature>
<dbReference type="GO" id="GO:0046872">
    <property type="term" value="F:metal ion binding"/>
    <property type="evidence" value="ECO:0007669"/>
    <property type="project" value="UniProtKB-KW"/>
</dbReference>
<sequence length="437" mass="52638">MDSMDIRLNFMILLDEFVESKKKPEDVVSYACQYEQFASDFVESLYDKLFGENDVEVAEKFLNLIDMLIRKSKKRVFSKRILKDEVLMKKSVEKFLTFSGGMLQHWRRKDVLTNDQIFPSLKPINPVMDGRTSHSDAMKMIEKDREQHKRARQQWFSYDNEIDLFEEVWESPPKEIYLPKKTTKRVYIFDLDETLILYRSFLSGEAARKFKGDIKYFKKLGQDMEYLISRVSERYLFGKQLEVDYDQTNVRDLEIYDDKRNLAYYKFDSDDLSMRKNPQLEYLNTFTLERALRWREISFQFRKKDFLRNRLNSDELKLWEETFHEINACSRGWMDRVFHMLDYRSSGPHEVVLVSSCSLTSTLAKLLLFHLKRYFLVENIYSANKHKREECFKRIQNRFGLGYEYIVVADGDQEKDLAYEFNFSFIRIEYPEDFKKV</sequence>
<protein>
    <recommendedName>
        <fullName evidence="2">protein-tyrosine-phosphatase</fullName>
        <ecNumber evidence="2">3.1.3.48</ecNumber>
    </recommendedName>
</protein>
<dbReference type="AlphaFoldDB" id="A0A075ATC6"/>
<dbReference type="GO" id="GO:0004725">
    <property type="term" value="F:protein tyrosine phosphatase activity"/>
    <property type="evidence" value="ECO:0007669"/>
    <property type="project" value="UniProtKB-EC"/>
</dbReference>
<comment type="similarity">
    <text evidence="1">Belongs to the HAD-like hydrolase superfamily. EYA family.</text>
</comment>
<gene>
    <name evidence="9" type="ORF">O9G_000261</name>
    <name evidence="10" type="ORF">ROZALSC1DRAFT_29740</name>
</gene>
<evidence type="ECO:0000313" key="10">
    <source>
        <dbReference type="EMBL" id="RKP18583.1"/>
    </source>
</evidence>